<evidence type="ECO:0000256" key="2">
    <source>
        <dbReference type="ARBA" id="ARBA00022741"/>
    </source>
</evidence>
<evidence type="ECO:0000256" key="1">
    <source>
        <dbReference type="ARBA" id="ARBA00007913"/>
    </source>
</evidence>
<dbReference type="InterPro" id="IPR047187">
    <property type="entry name" value="SF1_C_Upf1"/>
</dbReference>
<feature type="region of interest" description="Disordered" evidence="6">
    <location>
        <begin position="204"/>
        <end position="233"/>
    </location>
</feature>
<evidence type="ECO:0000313" key="10">
    <source>
        <dbReference type="Proteomes" id="UP000799438"/>
    </source>
</evidence>
<dbReference type="Proteomes" id="UP000799438">
    <property type="component" value="Unassembled WGS sequence"/>
</dbReference>
<keyword evidence="5" id="KW-0067">ATP-binding</keyword>
<evidence type="ECO:0000259" key="8">
    <source>
        <dbReference type="Pfam" id="PF13087"/>
    </source>
</evidence>
<evidence type="ECO:0008006" key="11">
    <source>
        <dbReference type="Google" id="ProtNLM"/>
    </source>
</evidence>
<dbReference type="InterPro" id="IPR041679">
    <property type="entry name" value="DNA2/NAM7-like_C"/>
</dbReference>
<comment type="similarity">
    <text evidence="1">Belongs to the DNA2/NAM7 helicase family.</text>
</comment>
<dbReference type="GeneID" id="54302943"/>
<feature type="domain" description="DNA2/NAM7 helicase helicase" evidence="7">
    <location>
        <begin position="70"/>
        <end position="192"/>
    </location>
</feature>
<dbReference type="InterPro" id="IPR050534">
    <property type="entry name" value="Coronavir_polyprotein_1ab"/>
</dbReference>
<dbReference type="AlphaFoldDB" id="A0A6A6BNI7"/>
<reference evidence="9" key="1">
    <citation type="journal article" date="2020" name="Stud. Mycol.">
        <title>101 Dothideomycetes genomes: a test case for predicting lifestyles and emergence of pathogens.</title>
        <authorList>
            <person name="Haridas S."/>
            <person name="Albert R."/>
            <person name="Binder M."/>
            <person name="Bloem J."/>
            <person name="Labutti K."/>
            <person name="Salamov A."/>
            <person name="Andreopoulos B."/>
            <person name="Baker S."/>
            <person name="Barry K."/>
            <person name="Bills G."/>
            <person name="Bluhm B."/>
            <person name="Cannon C."/>
            <person name="Castanera R."/>
            <person name="Culley D."/>
            <person name="Daum C."/>
            <person name="Ezra D."/>
            <person name="Gonzalez J."/>
            <person name="Henrissat B."/>
            <person name="Kuo A."/>
            <person name="Liang C."/>
            <person name="Lipzen A."/>
            <person name="Lutzoni F."/>
            <person name="Magnuson J."/>
            <person name="Mondo S."/>
            <person name="Nolan M."/>
            <person name="Ohm R."/>
            <person name="Pangilinan J."/>
            <person name="Park H.-J."/>
            <person name="Ramirez L."/>
            <person name="Alfaro M."/>
            <person name="Sun H."/>
            <person name="Tritt A."/>
            <person name="Yoshinaga Y."/>
            <person name="Zwiers L.-H."/>
            <person name="Turgeon B."/>
            <person name="Goodwin S."/>
            <person name="Spatafora J."/>
            <person name="Crous P."/>
            <person name="Grigoriev I."/>
        </authorList>
    </citation>
    <scope>NUCLEOTIDE SEQUENCE</scope>
    <source>
        <strain evidence="9">CBS 121167</strain>
    </source>
</reference>
<dbReference type="PANTHER" id="PTHR43788:SF16">
    <property type="entry name" value="HELICASE WITH ZINC FINGER 2"/>
    <property type="match status" value="1"/>
</dbReference>
<dbReference type="InterPro" id="IPR027417">
    <property type="entry name" value="P-loop_NTPase"/>
</dbReference>
<organism evidence="9 10">
    <name type="scientific">Aplosporella prunicola CBS 121167</name>
    <dbReference type="NCBI Taxonomy" id="1176127"/>
    <lineage>
        <taxon>Eukaryota</taxon>
        <taxon>Fungi</taxon>
        <taxon>Dikarya</taxon>
        <taxon>Ascomycota</taxon>
        <taxon>Pezizomycotina</taxon>
        <taxon>Dothideomycetes</taxon>
        <taxon>Dothideomycetes incertae sedis</taxon>
        <taxon>Botryosphaeriales</taxon>
        <taxon>Aplosporellaceae</taxon>
        <taxon>Aplosporella</taxon>
    </lineage>
</organism>
<name>A0A6A6BNI7_9PEZI</name>
<accession>A0A6A6BNI7</accession>
<dbReference type="GO" id="GO:0043139">
    <property type="term" value="F:5'-3' DNA helicase activity"/>
    <property type="evidence" value="ECO:0007669"/>
    <property type="project" value="TreeGrafter"/>
</dbReference>
<dbReference type="CDD" id="cd18808">
    <property type="entry name" value="SF1_C_Upf1"/>
    <property type="match status" value="1"/>
</dbReference>
<evidence type="ECO:0000256" key="6">
    <source>
        <dbReference type="SAM" id="MobiDB-lite"/>
    </source>
</evidence>
<keyword evidence="10" id="KW-1185">Reference proteome</keyword>
<sequence length="533" mass="58035">MADGEVSHHLELITYRIKRRFEAMYFKPPGKTVGEEAANDQPVEDDGSEVSPEIHVDPDSDAILMTEIVNDGRNASKDTRVTESIKATTVETQVFDQCRQEAWTYKEAKVTAFNQAIKKLIENALKNSHVIVGTTITSDDLHRMDKFNSTLAILDEAGQVGEPQALTATGNTPTAKAYILIGDNKQLSPTVVFAPRKGKINVDSELPVIDPAQDEDDTGSEDGDNESESGEAPSNELYQQITWLLLARLLELGFPAHLMTIQQRAVPGIAHLWYSLVYSAKVSNGDRTAVVVRPDAVAFQAWVKTTHGFDNTSVIFIDTENSKFTFAAGTKSGKNEDFALEAKSINEALNQNHGIAKNDVAVVTPYTGQVITYSMSGVPTAHTVDSSQGSEFSIVVYDLVGAGNGERPIHFIEDGHRLNVGISRARNGLIIIGDSRVVTAKPRSTESNMSHLLGKVFANLQELGPVVKKTFDHPTKCNICSNLGHVARNSRTRSSPGTARPKATRLPNVRKSLAAFATSARARIIFLRTVPTA</sequence>
<dbReference type="GO" id="GO:0016787">
    <property type="term" value="F:hydrolase activity"/>
    <property type="evidence" value="ECO:0007669"/>
    <property type="project" value="UniProtKB-KW"/>
</dbReference>
<evidence type="ECO:0000256" key="3">
    <source>
        <dbReference type="ARBA" id="ARBA00022801"/>
    </source>
</evidence>
<dbReference type="EMBL" id="ML995479">
    <property type="protein sequence ID" value="KAF2144804.1"/>
    <property type="molecule type" value="Genomic_DNA"/>
</dbReference>
<protein>
    <recommendedName>
        <fullName evidence="11">DNA2/NAM7 helicase-like C-terminal domain-containing protein</fullName>
    </recommendedName>
</protein>
<evidence type="ECO:0000259" key="7">
    <source>
        <dbReference type="Pfam" id="PF13086"/>
    </source>
</evidence>
<dbReference type="Gene3D" id="3.40.50.300">
    <property type="entry name" value="P-loop containing nucleotide triphosphate hydrolases"/>
    <property type="match status" value="2"/>
</dbReference>
<feature type="compositionally biased region" description="Acidic residues" evidence="6">
    <location>
        <begin position="212"/>
        <end position="229"/>
    </location>
</feature>
<keyword evidence="2" id="KW-0547">Nucleotide-binding</keyword>
<dbReference type="InterPro" id="IPR041677">
    <property type="entry name" value="DNA2/NAM7_AAA_11"/>
</dbReference>
<dbReference type="PANTHER" id="PTHR43788">
    <property type="entry name" value="DNA2/NAM7 HELICASE FAMILY MEMBER"/>
    <property type="match status" value="1"/>
</dbReference>
<keyword evidence="4" id="KW-0347">Helicase</keyword>
<evidence type="ECO:0000313" key="9">
    <source>
        <dbReference type="EMBL" id="KAF2144804.1"/>
    </source>
</evidence>
<dbReference type="Pfam" id="PF13086">
    <property type="entry name" value="AAA_11"/>
    <property type="match status" value="1"/>
</dbReference>
<dbReference type="GO" id="GO:0005524">
    <property type="term" value="F:ATP binding"/>
    <property type="evidence" value="ECO:0007669"/>
    <property type="project" value="UniProtKB-KW"/>
</dbReference>
<dbReference type="SUPFAM" id="SSF52540">
    <property type="entry name" value="P-loop containing nucleoside triphosphate hydrolases"/>
    <property type="match status" value="1"/>
</dbReference>
<dbReference type="OrthoDB" id="6513042at2759"/>
<proteinExistence type="inferred from homology"/>
<dbReference type="Pfam" id="PF13087">
    <property type="entry name" value="AAA_12"/>
    <property type="match status" value="1"/>
</dbReference>
<evidence type="ECO:0000256" key="5">
    <source>
        <dbReference type="ARBA" id="ARBA00022840"/>
    </source>
</evidence>
<feature type="domain" description="DNA2/NAM7 helicase-like C-terminal" evidence="8">
    <location>
        <begin position="245"/>
        <end position="435"/>
    </location>
</feature>
<keyword evidence="3" id="KW-0378">Hydrolase</keyword>
<feature type="region of interest" description="Disordered" evidence="6">
    <location>
        <begin position="30"/>
        <end position="51"/>
    </location>
</feature>
<dbReference type="RefSeq" id="XP_033400516.1">
    <property type="nucleotide sequence ID" value="XM_033545435.1"/>
</dbReference>
<evidence type="ECO:0000256" key="4">
    <source>
        <dbReference type="ARBA" id="ARBA00022806"/>
    </source>
</evidence>
<gene>
    <name evidence="9" type="ORF">K452DRAFT_344929</name>
</gene>